<protein>
    <submittedName>
        <fullName evidence="2">Uncharacterized protein</fullName>
    </submittedName>
</protein>
<comment type="caution">
    <text evidence="2">The sequence shown here is derived from an EMBL/GenBank/DDBJ whole genome shotgun (WGS) entry which is preliminary data.</text>
</comment>
<name>A0A5B7EY51_PORTR</name>
<feature type="region of interest" description="Disordered" evidence="1">
    <location>
        <begin position="1"/>
        <end position="97"/>
    </location>
</feature>
<dbReference type="EMBL" id="VSRR010004534">
    <property type="protein sequence ID" value="MPC39970.1"/>
    <property type="molecule type" value="Genomic_DNA"/>
</dbReference>
<evidence type="ECO:0000313" key="3">
    <source>
        <dbReference type="Proteomes" id="UP000324222"/>
    </source>
</evidence>
<reference evidence="2 3" key="1">
    <citation type="submission" date="2019-05" db="EMBL/GenBank/DDBJ databases">
        <title>Another draft genome of Portunus trituberculatus and its Hox gene families provides insights of decapod evolution.</title>
        <authorList>
            <person name="Jeong J.-H."/>
            <person name="Song I."/>
            <person name="Kim S."/>
            <person name="Choi T."/>
            <person name="Kim D."/>
            <person name="Ryu S."/>
            <person name="Kim W."/>
        </authorList>
    </citation>
    <scope>NUCLEOTIDE SEQUENCE [LARGE SCALE GENOMIC DNA]</scope>
    <source>
        <tissue evidence="2">Muscle</tissue>
    </source>
</reference>
<keyword evidence="3" id="KW-1185">Reference proteome</keyword>
<organism evidence="2 3">
    <name type="scientific">Portunus trituberculatus</name>
    <name type="common">Swimming crab</name>
    <name type="synonym">Neptunus trituberculatus</name>
    <dbReference type="NCBI Taxonomy" id="210409"/>
    <lineage>
        <taxon>Eukaryota</taxon>
        <taxon>Metazoa</taxon>
        <taxon>Ecdysozoa</taxon>
        <taxon>Arthropoda</taxon>
        <taxon>Crustacea</taxon>
        <taxon>Multicrustacea</taxon>
        <taxon>Malacostraca</taxon>
        <taxon>Eumalacostraca</taxon>
        <taxon>Eucarida</taxon>
        <taxon>Decapoda</taxon>
        <taxon>Pleocyemata</taxon>
        <taxon>Brachyura</taxon>
        <taxon>Eubrachyura</taxon>
        <taxon>Portunoidea</taxon>
        <taxon>Portunidae</taxon>
        <taxon>Portuninae</taxon>
        <taxon>Portunus</taxon>
    </lineage>
</organism>
<gene>
    <name evidence="2" type="ORF">E2C01_033523</name>
</gene>
<accession>A0A5B7EY51</accession>
<dbReference type="AlphaFoldDB" id="A0A5B7EY51"/>
<evidence type="ECO:0000313" key="2">
    <source>
        <dbReference type="EMBL" id="MPC39970.1"/>
    </source>
</evidence>
<sequence length="97" mass="10439">MKSCERHSSHRRLVQQCCKGPSRAGEGKQEEAGRSGFWGREGTGQARDCPREGAESHPPQELVKNSREGSVGEAAASCDPREGSAGQRSLSARGCLW</sequence>
<proteinExistence type="predicted"/>
<dbReference type="Proteomes" id="UP000324222">
    <property type="component" value="Unassembled WGS sequence"/>
</dbReference>
<evidence type="ECO:0000256" key="1">
    <source>
        <dbReference type="SAM" id="MobiDB-lite"/>
    </source>
</evidence>